<dbReference type="SUPFAM" id="SSF51338">
    <property type="entry name" value="Composite domain of metallo-dependent hydrolases"/>
    <property type="match status" value="2"/>
</dbReference>
<dbReference type="Gene3D" id="2.30.40.10">
    <property type="entry name" value="Urease, subunit C, domain 1"/>
    <property type="match status" value="1"/>
</dbReference>
<gene>
    <name evidence="6" type="ORF">HRUBRA_01004</name>
</gene>
<reference evidence="6 7" key="1">
    <citation type="journal article" date="2014" name="Genome Announc.">
        <title>Genome Sequence of Gammaproteobacterial Pseudohaliea rubra Type Strain DSM 19751, Isolated from Coastal Seawater of the Mediterranean Sea.</title>
        <authorList>
            <person name="Spring S."/>
            <person name="Fiebig A."/>
            <person name="Riedel T."/>
            <person name="Goker M."/>
            <person name="Klenk H.P."/>
        </authorList>
    </citation>
    <scope>NUCLEOTIDE SEQUENCE [LARGE SCALE GENOMIC DNA]</scope>
    <source>
        <strain evidence="6 7">DSM 19751</strain>
    </source>
</reference>
<dbReference type="SUPFAM" id="SSF51556">
    <property type="entry name" value="Metallo-dependent hydrolases"/>
    <property type="match status" value="1"/>
</dbReference>
<proteinExistence type="inferred from homology"/>
<protein>
    <submittedName>
        <fullName evidence="6">Guanine deaminase, Hydroxydechloroatrazine ethylaminohydrolase</fullName>
        <ecNumber evidence="6">3.5.4.3</ecNumber>
        <ecNumber evidence="6">3.5.99.3</ecNumber>
    </submittedName>
</protein>
<dbReference type="InterPro" id="IPR006680">
    <property type="entry name" value="Amidohydro-rel"/>
</dbReference>
<evidence type="ECO:0000256" key="3">
    <source>
        <dbReference type="ARBA" id="ARBA00022801"/>
    </source>
</evidence>
<dbReference type="InterPro" id="IPR032466">
    <property type="entry name" value="Metal_Hydrolase"/>
</dbReference>
<dbReference type="GO" id="GO:0046872">
    <property type="term" value="F:metal ion binding"/>
    <property type="evidence" value="ECO:0007669"/>
    <property type="project" value="UniProtKB-KW"/>
</dbReference>
<evidence type="ECO:0000313" key="6">
    <source>
        <dbReference type="EMBL" id="KGE04318.1"/>
    </source>
</evidence>
<evidence type="ECO:0000259" key="5">
    <source>
        <dbReference type="Pfam" id="PF01979"/>
    </source>
</evidence>
<dbReference type="Pfam" id="PF01979">
    <property type="entry name" value="Amidohydro_1"/>
    <property type="match status" value="1"/>
</dbReference>
<keyword evidence="7" id="KW-1185">Reference proteome</keyword>
<dbReference type="EMBL" id="AUVB01000028">
    <property type="protein sequence ID" value="KGE04318.1"/>
    <property type="molecule type" value="Genomic_DNA"/>
</dbReference>
<keyword evidence="3 6" id="KW-0378">Hydrolase</keyword>
<dbReference type="CDD" id="cd01298">
    <property type="entry name" value="ATZ_TRZ_like"/>
    <property type="match status" value="1"/>
</dbReference>
<keyword evidence="4" id="KW-0862">Zinc</keyword>
<dbReference type="OrthoDB" id="9787621at2"/>
<organism evidence="6 7">
    <name type="scientific">Pseudohaliea rubra DSM 19751</name>
    <dbReference type="NCBI Taxonomy" id="1265313"/>
    <lineage>
        <taxon>Bacteria</taxon>
        <taxon>Pseudomonadati</taxon>
        <taxon>Pseudomonadota</taxon>
        <taxon>Gammaproteobacteria</taxon>
        <taxon>Cellvibrionales</taxon>
        <taxon>Halieaceae</taxon>
        <taxon>Pseudohaliea</taxon>
    </lineage>
</organism>
<dbReference type="Gene3D" id="3.20.20.140">
    <property type="entry name" value="Metal-dependent hydrolases"/>
    <property type="match status" value="1"/>
</dbReference>
<dbReference type="PANTHER" id="PTHR43794:SF11">
    <property type="entry name" value="AMIDOHYDROLASE-RELATED DOMAIN-CONTAINING PROTEIN"/>
    <property type="match status" value="1"/>
</dbReference>
<feature type="domain" description="Amidohydrolase-related" evidence="5">
    <location>
        <begin position="58"/>
        <end position="424"/>
    </location>
</feature>
<dbReference type="RefSeq" id="WP_035514958.1">
    <property type="nucleotide sequence ID" value="NZ_KN234752.1"/>
</dbReference>
<evidence type="ECO:0000256" key="2">
    <source>
        <dbReference type="ARBA" id="ARBA00022723"/>
    </source>
</evidence>
<dbReference type="eggNOG" id="COG0402">
    <property type="taxonomic scope" value="Bacteria"/>
</dbReference>
<dbReference type="STRING" id="1265313.HRUBRA_01004"/>
<dbReference type="InterPro" id="IPR011059">
    <property type="entry name" value="Metal-dep_hydrolase_composite"/>
</dbReference>
<dbReference type="AlphaFoldDB" id="A0A095VT98"/>
<dbReference type="PATRIC" id="fig|1265313.6.peg.989"/>
<comment type="similarity">
    <text evidence="1">Belongs to the metallo-dependent hydrolases superfamily. ATZ/TRZ family.</text>
</comment>
<dbReference type="Proteomes" id="UP000029640">
    <property type="component" value="Unassembled WGS sequence"/>
</dbReference>
<dbReference type="HOGENOM" id="CLU_012358_2_3_6"/>
<name>A0A095VT98_9GAMM</name>
<dbReference type="NCBIfam" id="NF006055">
    <property type="entry name" value="PRK08203.1"/>
    <property type="match status" value="1"/>
</dbReference>
<dbReference type="InterPro" id="IPR050287">
    <property type="entry name" value="MTA/SAH_deaminase"/>
</dbReference>
<dbReference type="EC" id="3.5.99.3" evidence="6"/>
<dbReference type="PANTHER" id="PTHR43794">
    <property type="entry name" value="AMINOHYDROLASE SSNA-RELATED"/>
    <property type="match status" value="1"/>
</dbReference>
<evidence type="ECO:0000256" key="4">
    <source>
        <dbReference type="ARBA" id="ARBA00022833"/>
    </source>
</evidence>
<sequence length="453" mass="47823">MQEREPDPLWLAEPAACWTGADAGGGIVISGNRIVELVPAGATARTPGARRESVAGLVLLPGLINCHHHFYQTLTRAFPPAQEKELFEWLQALYPVWAGLDGEAVTVSTTLALCELLLSGCTTAVDHHYLFSARTGDAIDRQVEAAAELGARVVLTRGSMSLGTSRGGLPPDSVVQDEDAIVADCERLLARYHDPADDALCQVALAPCSPFSVSGELMAAVAALAAERGALLHTHLGETEDENAFCLAHYGKRPVDYLEAAGWLRPGTWLAHGIHFSDAEIARLGAARVAVSHCPSSNLFLGSGLCPALDLEAAGCPVGLGVDGSASNDHSNLMEEVRQALLVQRLRYGSAAVGATDALRWATAGGATLLQRPALGRIAAGAVADLALFDPMEDLRFSGAGDLVTALVTSGARRARHVMVDGRWRVRDYTVEGVDLDALRARHAACARRLQAG</sequence>
<dbReference type="EC" id="3.5.4.3" evidence="6"/>
<evidence type="ECO:0000256" key="1">
    <source>
        <dbReference type="ARBA" id="ARBA00006745"/>
    </source>
</evidence>
<dbReference type="FunFam" id="3.20.20.140:FF:000014">
    <property type="entry name" value="5-methylthioadenosine/S-adenosylhomocysteine deaminase"/>
    <property type="match status" value="1"/>
</dbReference>
<comment type="caution">
    <text evidence="6">The sequence shown here is derived from an EMBL/GenBank/DDBJ whole genome shotgun (WGS) entry which is preliminary data.</text>
</comment>
<dbReference type="GO" id="GO:0008892">
    <property type="term" value="F:guanine deaminase activity"/>
    <property type="evidence" value="ECO:0007669"/>
    <property type="project" value="UniProtKB-EC"/>
</dbReference>
<evidence type="ECO:0000313" key="7">
    <source>
        <dbReference type="Proteomes" id="UP000029640"/>
    </source>
</evidence>
<accession>A0A095VT98</accession>
<keyword evidence="2" id="KW-0479">Metal-binding</keyword>